<protein>
    <submittedName>
        <fullName evidence="2">Uncharacterized protein</fullName>
    </submittedName>
</protein>
<keyword evidence="3" id="KW-1185">Reference proteome</keyword>
<gene>
    <name evidence="2" type="ORF">M408DRAFT_326723</name>
</gene>
<dbReference type="HOGENOM" id="CLU_2689359_0_0_1"/>
<dbReference type="EMBL" id="KN824279">
    <property type="protein sequence ID" value="KIM33062.1"/>
    <property type="molecule type" value="Genomic_DNA"/>
</dbReference>
<evidence type="ECO:0000313" key="3">
    <source>
        <dbReference type="Proteomes" id="UP000054097"/>
    </source>
</evidence>
<sequence length="74" mass="7935">MDAGMSLRWLLSGARFLGVNEEKEYQKAVESRVNTPKPKQKKPRAAGGTGPPPQRSQQSPPQQHLGPATGGVAK</sequence>
<organism evidence="2 3">
    <name type="scientific">Serendipita vermifera MAFF 305830</name>
    <dbReference type="NCBI Taxonomy" id="933852"/>
    <lineage>
        <taxon>Eukaryota</taxon>
        <taxon>Fungi</taxon>
        <taxon>Dikarya</taxon>
        <taxon>Basidiomycota</taxon>
        <taxon>Agaricomycotina</taxon>
        <taxon>Agaricomycetes</taxon>
        <taxon>Sebacinales</taxon>
        <taxon>Serendipitaceae</taxon>
        <taxon>Serendipita</taxon>
    </lineage>
</organism>
<dbReference type="Proteomes" id="UP000054097">
    <property type="component" value="Unassembled WGS sequence"/>
</dbReference>
<name>A0A0C2XW17_SERVB</name>
<reference evidence="2 3" key="1">
    <citation type="submission" date="2014-04" db="EMBL/GenBank/DDBJ databases">
        <authorList>
            <consortium name="DOE Joint Genome Institute"/>
            <person name="Kuo A."/>
            <person name="Zuccaro A."/>
            <person name="Kohler A."/>
            <person name="Nagy L.G."/>
            <person name="Floudas D."/>
            <person name="Copeland A."/>
            <person name="Barry K.W."/>
            <person name="Cichocki N."/>
            <person name="Veneault-Fourrey C."/>
            <person name="LaButti K."/>
            <person name="Lindquist E.A."/>
            <person name="Lipzen A."/>
            <person name="Lundell T."/>
            <person name="Morin E."/>
            <person name="Murat C."/>
            <person name="Sun H."/>
            <person name="Tunlid A."/>
            <person name="Henrissat B."/>
            <person name="Grigoriev I.V."/>
            <person name="Hibbett D.S."/>
            <person name="Martin F."/>
            <person name="Nordberg H.P."/>
            <person name="Cantor M.N."/>
            <person name="Hua S.X."/>
        </authorList>
    </citation>
    <scope>NUCLEOTIDE SEQUENCE [LARGE SCALE GENOMIC DNA]</scope>
    <source>
        <strain evidence="2 3">MAFF 305830</strain>
    </source>
</reference>
<feature type="region of interest" description="Disordered" evidence="1">
    <location>
        <begin position="27"/>
        <end position="74"/>
    </location>
</feature>
<accession>A0A0C2XW17</accession>
<reference evidence="3" key="2">
    <citation type="submission" date="2015-01" db="EMBL/GenBank/DDBJ databases">
        <title>Evolutionary Origins and Diversification of the Mycorrhizal Mutualists.</title>
        <authorList>
            <consortium name="DOE Joint Genome Institute"/>
            <consortium name="Mycorrhizal Genomics Consortium"/>
            <person name="Kohler A."/>
            <person name="Kuo A."/>
            <person name="Nagy L.G."/>
            <person name="Floudas D."/>
            <person name="Copeland A."/>
            <person name="Barry K.W."/>
            <person name="Cichocki N."/>
            <person name="Veneault-Fourrey C."/>
            <person name="LaButti K."/>
            <person name="Lindquist E.A."/>
            <person name="Lipzen A."/>
            <person name="Lundell T."/>
            <person name="Morin E."/>
            <person name="Murat C."/>
            <person name="Riley R."/>
            <person name="Ohm R."/>
            <person name="Sun H."/>
            <person name="Tunlid A."/>
            <person name="Henrissat B."/>
            <person name="Grigoriev I.V."/>
            <person name="Hibbett D.S."/>
            <person name="Martin F."/>
        </authorList>
    </citation>
    <scope>NUCLEOTIDE SEQUENCE [LARGE SCALE GENOMIC DNA]</scope>
    <source>
        <strain evidence="3">MAFF 305830</strain>
    </source>
</reference>
<evidence type="ECO:0000313" key="2">
    <source>
        <dbReference type="EMBL" id="KIM33062.1"/>
    </source>
</evidence>
<proteinExistence type="predicted"/>
<evidence type="ECO:0000256" key="1">
    <source>
        <dbReference type="SAM" id="MobiDB-lite"/>
    </source>
</evidence>
<dbReference type="AlphaFoldDB" id="A0A0C2XW17"/>